<evidence type="ECO:0000313" key="3">
    <source>
        <dbReference type="Proteomes" id="UP001218188"/>
    </source>
</evidence>
<evidence type="ECO:0000256" key="1">
    <source>
        <dbReference type="SAM" id="MobiDB-lite"/>
    </source>
</evidence>
<dbReference type="AlphaFoldDB" id="A0AAD6WQA3"/>
<feature type="region of interest" description="Disordered" evidence="1">
    <location>
        <begin position="38"/>
        <end position="68"/>
    </location>
</feature>
<name>A0AAD6WQA3_9AGAR</name>
<organism evidence="2 3">
    <name type="scientific">Mycena alexandri</name>
    <dbReference type="NCBI Taxonomy" id="1745969"/>
    <lineage>
        <taxon>Eukaryota</taxon>
        <taxon>Fungi</taxon>
        <taxon>Dikarya</taxon>
        <taxon>Basidiomycota</taxon>
        <taxon>Agaricomycotina</taxon>
        <taxon>Agaricomycetes</taxon>
        <taxon>Agaricomycetidae</taxon>
        <taxon>Agaricales</taxon>
        <taxon>Marasmiineae</taxon>
        <taxon>Mycenaceae</taxon>
        <taxon>Mycena</taxon>
    </lineage>
</organism>
<protein>
    <submittedName>
        <fullName evidence="2">Uncharacterized protein</fullName>
    </submittedName>
</protein>
<evidence type="ECO:0000313" key="2">
    <source>
        <dbReference type="EMBL" id="KAJ7023213.1"/>
    </source>
</evidence>
<accession>A0AAD6WQA3</accession>
<dbReference type="Proteomes" id="UP001218188">
    <property type="component" value="Unassembled WGS sequence"/>
</dbReference>
<gene>
    <name evidence="2" type="ORF">C8F04DRAFT_1271636</name>
</gene>
<reference evidence="2" key="1">
    <citation type="submission" date="2023-03" db="EMBL/GenBank/DDBJ databases">
        <title>Massive genome expansion in bonnet fungi (Mycena s.s.) driven by repeated elements and novel gene families across ecological guilds.</title>
        <authorList>
            <consortium name="Lawrence Berkeley National Laboratory"/>
            <person name="Harder C.B."/>
            <person name="Miyauchi S."/>
            <person name="Viragh M."/>
            <person name="Kuo A."/>
            <person name="Thoen E."/>
            <person name="Andreopoulos B."/>
            <person name="Lu D."/>
            <person name="Skrede I."/>
            <person name="Drula E."/>
            <person name="Henrissat B."/>
            <person name="Morin E."/>
            <person name="Kohler A."/>
            <person name="Barry K."/>
            <person name="LaButti K."/>
            <person name="Morin E."/>
            <person name="Salamov A."/>
            <person name="Lipzen A."/>
            <person name="Mereny Z."/>
            <person name="Hegedus B."/>
            <person name="Baldrian P."/>
            <person name="Stursova M."/>
            <person name="Weitz H."/>
            <person name="Taylor A."/>
            <person name="Grigoriev I.V."/>
            <person name="Nagy L.G."/>
            <person name="Martin F."/>
            <person name="Kauserud H."/>
        </authorList>
    </citation>
    <scope>NUCLEOTIDE SEQUENCE</scope>
    <source>
        <strain evidence="2">CBHHK200</strain>
    </source>
</reference>
<comment type="caution">
    <text evidence="2">The sequence shown here is derived from an EMBL/GenBank/DDBJ whole genome shotgun (WGS) entry which is preliminary data.</text>
</comment>
<dbReference type="EMBL" id="JARJCM010000192">
    <property type="protein sequence ID" value="KAJ7023213.1"/>
    <property type="molecule type" value="Genomic_DNA"/>
</dbReference>
<sequence length="248" mass="27687">MSASRFRLSATLDASNTPLDASGVPPLPNSVPPSYSTPLFAMPDYDPGPAFSAPPSVETSRPSTPPAGSYEYDLSRNYKLRWASLSTMQAWMKQECLNNSIEFVKKMLPRCPASVTAWKTTDIYVCSRQGSGGKSKYQKKEGLGTQDFVQADWVSVPPHCEDISRHATGDENLKYLRLDKETRLEIETMLRLGVEPKKILENIAQGMYHEQNLDKTRSAQAHRRDFEELWVRLPAFELRSAAGSSLPG</sequence>
<keyword evidence="3" id="KW-1185">Reference proteome</keyword>
<proteinExistence type="predicted"/>